<organism evidence="3 4">
    <name type="scientific">Bacillus salitolerans</name>
    <dbReference type="NCBI Taxonomy" id="1437434"/>
    <lineage>
        <taxon>Bacteria</taxon>
        <taxon>Bacillati</taxon>
        <taxon>Bacillota</taxon>
        <taxon>Bacilli</taxon>
        <taxon>Bacillales</taxon>
        <taxon>Bacillaceae</taxon>
        <taxon>Bacillus</taxon>
    </lineage>
</organism>
<dbReference type="RefSeq" id="WP_377930690.1">
    <property type="nucleotide sequence ID" value="NZ_JBHUEM010000055.1"/>
</dbReference>
<feature type="domain" description="SLH" evidence="2">
    <location>
        <begin position="366"/>
        <end position="427"/>
    </location>
</feature>
<accession>A0ABW4LZ82</accession>
<evidence type="ECO:0000313" key="4">
    <source>
        <dbReference type="Proteomes" id="UP001597214"/>
    </source>
</evidence>
<feature type="domain" description="SLH" evidence="2">
    <location>
        <begin position="428"/>
        <end position="491"/>
    </location>
</feature>
<dbReference type="SUPFAM" id="SSF63825">
    <property type="entry name" value="YWTD domain"/>
    <property type="match status" value="1"/>
</dbReference>
<comment type="caution">
    <text evidence="3">The sequence shown here is derived from an EMBL/GenBank/DDBJ whole genome shotgun (WGS) entry which is preliminary data.</text>
</comment>
<feature type="domain" description="SLH" evidence="2">
    <location>
        <begin position="492"/>
        <end position="541"/>
    </location>
</feature>
<evidence type="ECO:0000313" key="3">
    <source>
        <dbReference type="EMBL" id="MFD1739450.1"/>
    </source>
</evidence>
<dbReference type="InterPro" id="IPR051465">
    <property type="entry name" value="Cell_Envelope_Struct_Comp"/>
</dbReference>
<evidence type="ECO:0000259" key="2">
    <source>
        <dbReference type="PROSITE" id="PS51272"/>
    </source>
</evidence>
<dbReference type="InterPro" id="IPR001119">
    <property type="entry name" value="SLH_dom"/>
</dbReference>
<dbReference type="PANTHER" id="PTHR43308">
    <property type="entry name" value="OUTER MEMBRANE PROTEIN ALPHA-RELATED"/>
    <property type="match status" value="1"/>
</dbReference>
<dbReference type="EMBL" id="JBHUEM010000055">
    <property type="protein sequence ID" value="MFD1739450.1"/>
    <property type="molecule type" value="Genomic_DNA"/>
</dbReference>
<gene>
    <name evidence="3" type="ORF">ACFSCX_23495</name>
</gene>
<proteinExistence type="predicted"/>
<dbReference type="PANTHER" id="PTHR43308:SF5">
    <property type="entry name" value="S-LAYER PROTEIN _ PEPTIDOGLYCAN ENDO-BETA-N-ACETYLGLUCOSAMINIDASE"/>
    <property type="match status" value="1"/>
</dbReference>
<reference evidence="4" key="1">
    <citation type="journal article" date="2019" name="Int. J. Syst. Evol. Microbiol.">
        <title>The Global Catalogue of Microorganisms (GCM) 10K type strain sequencing project: providing services to taxonomists for standard genome sequencing and annotation.</title>
        <authorList>
            <consortium name="The Broad Institute Genomics Platform"/>
            <consortium name="The Broad Institute Genome Sequencing Center for Infectious Disease"/>
            <person name="Wu L."/>
            <person name="Ma J."/>
        </authorList>
    </citation>
    <scope>NUCLEOTIDE SEQUENCE [LARGE SCALE GENOMIC DNA]</scope>
    <source>
        <strain evidence="4">CCUG 49339</strain>
    </source>
</reference>
<protein>
    <submittedName>
        <fullName evidence="3">S-layer homology domain-containing protein</fullName>
    </submittedName>
</protein>
<dbReference type="PROSITE" id="PS51272">
    <property type="entry name" value="SLH"/>
    <property type="match status" value="3"/>
</dbReference>
<dbReference type="PROSITE" id="PS51257">
    <property type="entry name" value="PROKAR_LIPOPROTEIN"/>
    <property type="match status" value="1"/>
</dbReference>
<sequence>MVRSRQWIRKLQIVWVFTLIVTVGCQNELEPIREEELPVTPLSTKESDKSRTVPQSMGEQEVINKDLYYRVVDWEFDDKEEYIYAAAYATVDYDENVLLKINAETLEVEHTAILKPNIRAVDLEYGNNKVFIATKDNLMVYDTKTNMVPDKVGENFFYTHVNQITDIEFAGDRLYFMNRAYDNGHIYHQLRYLDLTTKEIEIVAADENKGRSYYTKFTQFLLPEIEVDEKGRRLFLGEMGAGRNPRVLTVSMDTLEILDSASFPPYEGYIAPIVLHYNGGDLVYDKYVLNSQKLSEVLGQFPDFERGNELRYANDKYVVSLDAIFRRHPLKRMDEHHFEPPYLIKEDTIIYNSYGYMGQTTKLEKQKIASDVFTDLSNYEAEITFLHEKGIINGFPDGSFKPLQPLSRLQAVTMILRALDIDPTKDVKNPGFTDLKPGENGYEAIAKAVELGIVTGKPDGRFDRYGQLTRGQMAKILVNAFSLSGTTTIDFKDVKGHWSKTYVDKLAGAQITKGYPGSLYKPNEQISRQHFSLFMYRVLKE</sequence>
<keyword evidence="4" id="KW-1185">Reference proteome</keyword>
<keyword evidence="1" id="KW-0732">Signal</keyword>
<evidence type="ECO:0000256" key="1">
    <source>
        <dbReference type="ARBA" id="ARBA00022729"/>
    </source>
</evidence>
<dbReference type="Proteomes" id="UP001597214">
    <property type="component" value="Unassembled WGS sequence"/>
</dbReference>
<name>A0ABW4LZ82_9BACI</name>
<dbReference type="Pfam" id="PF00395">
    <property type="entry name" value="SLH"/>
    <property type="match status" value="3"/>
</dbReference>